<evidence type="ECO:0000259" key="8">
    <source>
        <dbReference type="Pfam" id="PF14698"/>
    </source>
</evidence>
<dbReference type="RefSeq" id="WP_050005632.1">
    <property type="nucleotide sequence ID" value="NZ_JXXK01000016.1"/>
</dbReference>
<evidence type="ECO:0000256" key="5">
    <source>
        <dbReference type="ARBA" id="ARBA00023239"/>
    </source>
</evidence>
<dbReference type="NCBIfam" id="TIGR00838">
    <property type="entry name" value="argH"/>
    <property type="match status" value="1"/>
</dbReference>
<dbReference type="InterPro" id="IPR024083">
    <property type="entry name" value="Fumarase/histidase_N"/>
</dbReference>
<dbReference type="GO" id="GO:0004056">
    <property type="term" value="F:argininosuccinate lyase activity"/>
    <property type="evidence" value="ECO:0007669"/>
    <property type="project" value="UniProtKB-UniRule"/>
</dbReference>
<reference evidence="9" key="1">
    <citation type="submission" date="2015-02" db="EMBL/GenBank/DDBJ databases">
        <title>A novel member of the family Ruminococcaceae isolated from human feces.</title>
        <authorList>
            <person name="Shkoporov A.N."/>
            <person name="Chaplin A.V."/>
            <person name="Motuzova O.V."/>
            <person name="Kafarskaia L.I."/>
            <person name="Khokhlova E.V."/>
            <person name="Efimov B.A."/>
        </authorList>
    </citation>
    <scope>NUCLEOTIDE SEQUENCE [LARGE SCALE GENOMIC DNA]</scope>
    <source>
        <strain evidence="9">585-1</strain>
    </source>
</reference>
<dbReference type="PANTHER" id="PTHR43814">
    <property type="entry name" value="ARGININOSUCCINATE LYASE"/>
    <property type="match status" value="1"/>
</dbReference>
<dbReference type="PRINTS" id="PR00149">
    <property type="entry name" value="FUMRATELYASE"/>
</dbReference>
<evidence type="ECO:0000256" key="1">
    <source>
        <dbReference type="ARBA" id="ARBA00004941"/>
    </source>
</evidence>
<keyword evidence="5 6" id="KW-0456">Lyase</keyword>
<comment type="catalytic activity">
    <reaction evidence="6">
        <text>2-(N(omega)-L-arginino)succinate = fumarate + L-arginine</text>
        <dbReference type="Rhea" id="RHEA:24020"/>
        <dbReference type="ChEBI" id="CHEBI:29806"/>
        <dbReference type="ChEBI" id="CHEBI:32682"/>
        <dbReference type="ChEBI" id="CHEBI:57472"/>
        <dbReference type="EC" id="4.3.2.1"/>
    </reaction>
</comment>
<dbReference type="UniPathway" id="UPA00068">
    <property type="reaction ID" value="UER00114"/>
</dbReference>
<dbReference type="Pfam" id="PF00206">
    <property type="entry name" value="Lyase_1"/>
    <property type="match status" value="1"/>
</dbReference>
<keyword evidence="3 6" id="KW-0055">Arginine biosynthesis</keyword>
<name>A0A0D8IXY6_9FIRM</name>
<comment type="pathway">
    <text evidence="1 6">Amino-acid biosynthesis; L-arginine biosynthesis; L-arginine from L-ornithine and carbamoyl phosphate: step 3/3.</text>
</comment>
<evidence type="ECO:0000256" key="2">
    <source>
        <dbReference type="ARBA" id="ARBA00012338"/>
    </source>
</evidence>
<evidence type="ECO:0000256" key="4">
    <source>
        <dbReference type="ARBA" id="ARBA00022605"/>
    </source>
</evidence>
<dbReference type="InterPro" id="IPR029419">
    <property type="entry name" value="Arg_succ_lyase_C"/>
</dbReference>
<feature type="domain" description="Argininosuccinate lyase C-terminal" evidence="8">
    <location>
        <begin position="369"/>
        <end position="436"/>
    </location>
</feature>
<comment type="caution">
    <text evidence="9">The sequence shown here is derived from an EMBL/GenBank/DDBJ whole genome shotgun (WGS) entry which is preliminary data.</text>
</comment>
<dbReference type="HAMAP" id="MF_00006">
    <property type="entry name" value="Arg_succ_lyase"/>
    <property type="match status" value="1"/>
</dbReference>
<dbReference type="GeneID" id="42857229"/>
<dbReference type="SUPFAM" id="SSF48557">
    <property type="entry name" value="L-aspartase-like"/>
    <property type="match status" value="1"/>
</dbReference>
<dbReference type="EMBL" id="JXXK01000016">
    <property type="protein sequence ID" value="KJF39542.1"/>
    <property type="molecule type" value="Genomic_DNA"/>
</dbReference>
<comment type="subcellular location">
    <subcellularLocation>
        <location evidence="6">Cytoplasm</location>
    </subcellularLocation>
</comment>
<evidence type="ECO:0000256" key="6">
    <source>
        <dbReference type="HAMAP-Rule" id="MF_00006"/>
    </source>
</evidence>
<dbReference type="Pfam" id="PF14698">
    <property type="entry name" value="ASL_C2"/>
    <property type="match status" value="1"/>
</dbReference>
<feature type="domain" description="Fumarate lyase N-terminal" evidence="7">
    <location>
        <begin position="12"/>
        <end position="306"/>
    </location>
</feature>
<keyword evidence="6" id="KW-0963">Cytoplasm</keyword>
<proteinExistence type="inferred from homology"/>
<evidence type="ECO:0000313" key="9">
    <source>
        <dbReference type="EMBL" id="KJF39542.1"/>
    </source>
</evidence>
<dbReference type="FunFam" id="1.10.40.30:FF:000001">
    <property type="entry name" value="Argininosuccinate lyase"/>
    <property type="match status" value="1"/>
</dbReference>
<evidence type="ECO:0000259" key="7">
    <source>
        <dbReference type="Pfam" id="PF00206"/>
    </source>
</evidence>
<comment type="similarity">
    <text evidence="6">Belongs to the lyase 1 family. Argininosuccinate lyase subfamily.</text>
</comment>
<dbReference type="InterPro" id="IPR000362">
    <property type="entry name" value="Fumarate_lyase_fam"/>
</dbReference>
<dbReference type="GO" id="GO:0042450">
    <property type="term" value="P:L-arginine biosynthetic process via ornithine"/>
    <property type="evidence" value="ECO:0007669"/>
    <property type="project" value="UniProtKB-UniRule"/>
</dbReference>
<dbReference type="InterPro" id="IPR022761">
    <property type="entry name" value="Fumarate_lyase_N"/>
</dbReference>
<accession>A0A0D8IXY6</accession>
<dbReference type="InterPro" id="IPR020557">
    <property type="entry name" value="Fumarate_lyase_CS"/>
</dbReference>
<dbReference type="InterPro" id="IPR009049">
    <property type="entry name" value="Argininosuccinate_lyase"/>
</dbReference>
<dbReference type="Gene3D" id="1.10.275.10">
    <property type="entry name" value="Fumarase/aspartase (N-terminal domain)"/>
    <property type="match status" value="1"/>
</dbReference>
<evidence type="ECO:0000313" key="10">
    <source>
        <dbReference type="Proteomes" id="UP000032483"/>
    </source>
</evidence>
<gene>
    <name evidence="6" type="primary">argH</name>
    <name evidence="9" type="ORF">TQ39_11630</name>
</gene>
<dbReference type="PROSITE" id="PS00163">
    <property type="entry name" value="FUMARATE_LYASES"/>
    <property type="match status" value="1"/>
</dbReference>
<dbReference type="Gene3D" id="1.20.200.10">
    <property type="entry name" value="Fumarase/aspartase (Central domain)"/>
    <property type="match status" value="1"/>
</dbReference>
<dbReference type="InterPro" id="IPR008948">
    <property type="entry name" value="L-Aspartase-like"/>
</dbReference>
<dbReference type="PANTHER" id="PTHR43814:SF1">
    <property type="entry name" value="ARGININOSUCCINATE LYASE"/>
    <property type="match status" value="1"/>
</dbReference>
<dbReference type="Proteomes" id="UP000032483">
    <property type="component" value="Unassembled WGS sequence"/>
</dbReference>
<evidence type="ECO:0000256" key="3">
    <source>
        <dbReference type="ARBA" id="ARBA00022571"/>
    </source>
</evidence>
<dbReference type="PATRIC" id="fig|1550024.3.peg.2653"/>
<keyword evidence="10" id="KW-1185">Reference proteome</keyword>
<sequence>MPNTYETKLWGGRFRGDEDALMQHFNSECWRTSWLVEPDIQGSLAHVAMQVKCGLLTSAEGETLTRGLETILADFKAGQLVYTEEYEDVHTFVELHLIRRVGDVGKKLHTARSRNDQCNVDMKLYVKQQAHHVAALIDTFCATLQRVAEENPWMMPGYTHLQRAQVVTFKYHLMAYCEMMLRDKKRLLNAVDVMDESPLGCGALAGTTHIIDRSYTAQLLGFSHGACKNFLDGVSDRDFVLEVLSDFSILMMHLSRLAEELILWSSAEFGFVVLDDKYTTGSSIMPQKKNPDGAELVRGRTGRVYGDLMALLCAMKGLPLAYNKDMQQDKDSFADALDVVTASLMMMERMIGTLQAKPEAMEAAVKKGFLNATEVADYLVQHGVPFRDAHGIVGQIVIYCEDAQKGIEELSLDELLQFSPAFGPDIFSYIDYAAILQKGIKKEML</sequence>
<dbReference type="CDD" id="cd01359">
    <property type="entry name" value="Argininosuccinate_lyase"/>
    <property type="match status" value="1"/>
</dbReference>
<dbReference type="PRINTS" id="PR00145">
    <property type="entry name" value="ARGSUCLYASE"/>
</dbReference>
<dbReference type="FunFam" id="1.20.200.10:FF:000015">
    <property type="entry name" value="argininosuccinate lyase isoform X2"/>
    <property type="match status" value="1"/>
</dbReference>
<dbReference type="EC" id="4.3.2.1" evidence="2 6"/>
<dbReference type="Gene3D" id="1.10.40.30">
    <property type="entry name" value="Fumarase/aspartase (C-terminal domain)"/>
    <property type="match status" value="1"/>
</dbReference>
<protein>
    <recommendedName>
        <fullName evidence="2 6">Argininosuccinate lyase</fullName>
        <shortName evidence="6">ASAL</shortName>
        <ecNumber evidence="2 6">4.3.2.1</ecNumber>
    </recommendedName>
    <alternativeName>
        <fullName evidence="6">Arginosuccinase</fullName>
    </alternativeName>
</protein>
<keyword evidence="4 6" id="KW-0028">Amino-acid biosynthesis</keyword>
<dbReference type="GO" id="GO:0005829">
    <property type="term" value="C:cytosol"/>
    <property type="evidence" value="ECO:0007669"/>
    <property type="project" value="TreeGrafter"/>
</dbReference>
<organism evidence="9 10">
    <name type="scientific">Ruthenibacterium lactatiformans</name>
    <dbReference type="NCBI Taxonomy" id="1550024"/>
    <lineage>
        <taxon>Bacteria</taxon>
        <taxon>Bacillati</taxon>
        <taxon>Bacillota</taxon>
        <taxon>Clostridia</taxon>
        <taxon>Eubacteriales</taxon>
        <taxon>Oscillospiraceae</taxon>
        <taxon>Ruthenibacterium</taxon>
    </lineage>
</organism>
<dbReference type="AlphaFoldDB" id="A0A0D8IXY6"/>